<gene>
    <name evidence="2" type="ORF">GF068_22660</name>
</gene>
<dbReference type="OrthoDB" id="9831855at2"/>
<accession>A0A6N7PRM5</accession>
<sequence>MELCKRWLGPMGVASILLAAFCLAPGEARAADEKLAALPEIFEDKDALLERAPGLGLSHVMSMAIVYLPGSVVDFEEDPQNPSIAGTGALTIGASFLPIPTLFGSQFGLEADFTLGFPLVKSYFGGIGGNVGLVLQPLAFRYLRLSVAIGGGFNAHGYGYLKPRLAFPIVPDRIEAEATYRWIPNTASNVFDGEDGLEDDGFGEHKLRGSLFVRVGEKDRSRDFGSFAVHAFFEYTRVSGDEERLERFRIRPGDYLTFGLGMAY</sequence>
<evidence type="ECO:0000256" key="1">
    <source>
        <dbReference type="SAM" id="SignalP"/>
    </source>
</evidence>
<reference evidence="2 3" key="1">
    <citation type="submission" date="2019-10" db="EMBL/GenBank/DDBJ databases">
        <title>A soil myxobacterium in the family Polyangiaceae.</title>
        <authorList>
            <person name="Li Y."/>
            <person name="Wang J."/>
        </authorList>
    </citation>
    <scope>NUCLEOTIDE SEQUENCE [LARGE SCALE GENOMIC DNA]</scope>
    <source>
        <strain evidence="2 3">DSM 14734</strain>
    </source>
</reference>
<proteinExistence type="predicted"/>
<organism evidence="2 3">
    <name type="scientific">Polyangium spumosum</name>
    <dbReference type="NCBI Taxonomy" id="889282"/>
    <lineage>
        <taxon>Bacteria</taxon>
        <taxon>Pseudomonadati</taxon>
        <taxon>Myxococcota</taxon>
        <taxon>Polyangia</taxon>
        <taxon>Polyangiales</taxon>
        <taxon>Polyangiaceae</taxon>
        <taxon>Polyangium</taxon>
    </lineage>
</organism>
<keyword evidence="3" id="KW-1185">Reference proteome</keyword>
<dbReference type="Proteomes" id="UP000440224">
    <property type="component" value="Unassembled WGS sequence"/>
</dbReference>
<feature type="chain" id="PRO_5027051858" description="Outer membrane beta-barrel protein" evidence="1">
    <location>
        <begin position="31"/>
        <end position="264"/>
    </location>
</feature>
<evidence type="ECO:0008006" key="4">
    <source>
        <dbReference type="Google" id="ProtNLM"/>
    </source>
</evidence>
<evidence type="ECO:0000313" key="3">
    <source>
        <dbReference type="Proteomes" id="UP000440224"/>
    </source>
</evidence>
<keyword evidence="1" id="KW-0732">Signal</keyword>
<dbReference type="AlphaFoldDB" id="A0A6N7PRM5"/>
<protein>
    <recommendedName>
        <fullName evidence="4">Outer membrane beta-barrel protein</fullName>
    </recommendedName>
</protein>
<feature type="signal peptide" evidence="1">
    <location>
        <begin position="1"/>
        <end position="30"/>
    </location>
</feature>
<name>A0A6N7PRM5_9BACT</name>
<evidence type="ECO:0000313" key="2">
    <source>
        <dbReference type="EMBL" id="MRG94698.1"/>
    </source>
</evidence>
<dbReference type="RefSeq" id="WP_153821521.1">
    <property type="nucleotide sequence ID" value="NZ_WJIE01000006.1"/>
</dbReference>
<comment type="caution">
    <text evidence="2">The sequence shown here is derived from an EMBL/GenBank/DDBJ whole genome shotgun (WGS) entry which is preliminary data.</text>
</comment>
<dbReference type="EMBL" id="WJIE01000006">
    <property type="protein sequence ID" value="MRG94698.1"/>
    <property type="molecule type" value="Genomic_DNA"/>
</dbReference>